<gene>
    <name evidence="2" type="ORF">QBC46DRAFT_48292</name>
</gene>
<sequence>MATESAPAYTPATIETIRPEDFETASIRSAAPSYTSDAPSYHSTVPVTHSTVPRHTEPIPPYSPPAAPLPNFGGRAPSAATSSSSAAAAAASTNRSQAATTSSAPSSGRQQQQYGLPPVPTGPLPSRRSQMPLQLSEFRIPSWSNLSTANPTARQYQRVALRRTRAAAASSSMESPKKMALERCAEEEEQQHQQRNRVRPLEDPYLVGEEAAARARRERLARESFFLGDEVLVREDRRWDWFLAQMSDWEEREASWKRYRQQAE</sequence>
<feature type="compositionally biased region" description="Polar residues" evidence="1">
    <location>
        <begin position="32"/>
        <end position="53"/>
    </location>
</feature>
<evidence type="ECO:0000256" key="1">
    <source>
        <dbReference type="SAM" id="MobiDB-lite"/>
    </source>
</evidence>
<protein>
    <submittedName>
        <fullName evidence="2">Uncharacterized protein</fullName>
    </submittedName>
</protein>
<dbReference type="AlphaFoldDB" id="A0AAN6S7Q1"/>
<feature type="compositionally biased region" description="Low complexity" evidence="1">
    <location>
        <begin position="76"/>
        <end position="107"/>
    </location>
</feature>
<keyword evidence="3" id="KW-1185">Reference proteome</keyword>
<proteinExistence type="predicted"/>
<accession>A0AAN6S7Q1</accession>
<organism evidence="2 3">
    <name type="scientific">Diplogelasinospora grovesii</name>
    <dbReference type="NCBI Taxonomy" id="303347"/>
    <lineage>
        <taxon>Eukaryota</taxon>
        <taxon>Fungi</taxon>
        <taxon>Dikarya</taxon>
        <taxon>Ascomycota</taxon>
        <taxon>Pezizomycotina</taxon>
        <taxon>Sordariomycetes</taxon>
        <taxon>Sordariomycetidae</taxon>
        <taxon>Sordariales</taxon>
        <taxon>Diplogelasinosporaceae</taxon>
        <taxon>Diplogelasinospora</taxon>
    </lineage>
</organism>
<name>A0AAN6S7Q1_9PEZI</name>
<feature type="compositionally biased region" description="Pro residues" evidence="1">
    <location>
        <begin position="58"/>
        <end position="68"/>
    </location>
</feature>
<dbReference type="Proteomes" id="UP001303473">
    <property type="component" value="Unassembled WGS sequence"/>
</dbReference>
<comment type="caution">
    <text evidence="2">The sequence shown here is derived from an EMBL/GenBank/DDBJ whole genome shotgun (WGS) entry which is preliminary data.</text>
</comment>
<evidence type="ECO:0000313" key="2">
    <source>
        <dbReference type="EMBL" id="KAK3943128.1"/>
    </source>
</evidence>
<feature type="region of interest" description="Disordered" evidence="1">
    <location>
        <begin position="1"/>
        <end position="135"/>
    </location>
</feature>
<feature type="compositionally biased region" description="Basic and acidic residues" evidence="1">
    <location>
        <begin position="175"/>
        <end position="184"/>
    </location>
</feature>
<reference evidence="3" key="1">
    <citation type="journal article" date="2023" name="Mol. Phylogenet. Evol.">
        <title>Genome-scale phylogeny and comparative genomics of the fungal order Sordariales.</title>
        <authorList>
            <person name="Hensen N."/>
            <person name="Bonometti L."/>
            <person name="Westerberg I."/>
            <person name="Brannstrom I.O."/>
            <person name="Guillou S."/>
            <person name="Cros-Aarteil S."/>
            <person name="Calhoun S."/>
            <person name="Haridas S."/>
            <person name="Kuo A."/>
            <person name="Mondo S."/>
            <person name="Pangilinan J."/>
            <person name="Riley R."/>
            <person name="LaButti K."/>
            <person name="Andreopoulos B."/>
            <person name="Lipzen A."/>
            <person name="Chen C."/>
            <person name="Yan M."/>
            <person name="Daum C."/>
            <person name="Ng V."/>
            <person name="Clum A."/>
            <person name="Steindorff A."/>
            <person name="Ohm R.A."/>
            <person name="Martin F."/>
            <person name="Silar P."/>
            <person name="Natvig D.O."/>
            <person name="Lalanne C."/>
            <person name="Gautier V."/>
            <person name="Ament-Velasquez S.L."/>
            <person name="Kruys A."/>
            <person name="Hutchinson M.I."/>
            <person name="Powell A.J."/>
            <person name="Barry K."/>
            <person name="Miller A.N."/>
            <person name="Grigoriev I.V."/>
            <person name="Debuchy R."/>
            <person name="Gladieux P."/>
            <person name="Hiltunen Thoren M."/>
            <person name="Johannesson H."/>
        </authorList>
    </citation>
    <scope>NUCLEOTIDE SEQUENCE [LARGE SCALE GENOMIC DNA]</scope>
    <source>
        <strain evidence="3">CBS 340.73</strain>
    </source>
</reference>
<dbReference type="EMBL" id="MU853768">
    <property type="protein sequence ID" value="KAK3943128.1"/>
    <property type="molecule type" value="Genomic_DNA"/>
</dbReference>
<feature type="region of interest" description="Disordered" evidence="1">
    <location>
        <begin position="167"/>
        <end position="203"/>
    </location>
</feature>
<evidence type="ECO:0000313" key="3">
    <source>
        <dbReference type="Proteomes" id="UP001303473"/>
    </source>
</evidence>